<evidence type="ECO:0000313" key="2">
    <source>
        <dbReference type="WBParaSite" id="JU765_v2.g11940.t1"/>
    </source>
</evidence>
<organism evidence="1 2">
    <name type="scientific">Panagrolaimus sp. JU765</name>
    <dbReference type="NCBI Taxonomy" id="591449"/>
    <lineage>
        <taxon>Eukaryota</taxon>
        <taxon>Metazoa</taxon>
        <taxon>Ecdysozoa</taxon>
        <taxon>Nematoda</taxon>
        <taxon>Chromadorea</taxon>
        <taxon>Rhabditida</taxon>
        <taxon>Tylenchina</taxon>
        <taxon>Panagrolaimomorpha</taxon>
        <taxon>Panagrolaimoidea</taxon>
        <taxon>Panagrolaimidae</taxon>
        <taxon>Panagrolaimus</taxon>
    </lineage>
</organism>
<evidence type="ECO:0000313" key="1">
    <source>
        <dbReference type="Proteomes" id="UP000887576"/>
    </source>
</evidence>
<name>A0AC34Q108_9BILA</name>
<accession>A0AC34Q108</accession>
<dbReference type="Proteomes" id="UP000887576">
    <property type="component" value="Unplaced"/>
</dbReference>
<reference evidence="2" key="1">
    <citation type="submission" date="2022-11" db="UniProtKB">
        <authorList>
            <consortium name="WormBaseParasite"/>
        </authorList>
    </citation>
    <scope>IDENTIFICATION</scope>
</reference>
<protein>
    <submittedName>
        <fullName evidence="2">Uncharacterized protein</fullName>
    </submittedName>
</protein>
<dbReference type="WBParaSite" id="JU765_v2.g11940.t1">
    <property type="protein sequence ID" value="JU765_v2.g11940.t1"/>
    <property type="gene ID" value="JU765_v2.g11940"/>
</dbReference>
<proteinExistence type="predicted"/>
<sequence length="125" mass="14511">MPDEAEIEARQMKSIKNDCFGEKMPAETMLMFKGIISLPNMDEEPFEEIEFIEPELGKIGQAVEQVKKYNLEGQPWLRKQSKKKSAQSFFSDNNPQNKPIVSTTMIRRIPEFDPTIPPPQIRFHQ</sequence>